<keyword evidence="1" id="KW-0812">Transmembrane</keyword>
<dbReference type="EnsemblPlants" id="QL07p045905:mrna">
    <property type="protein sequence ID" value="QL07p045905:mrna:CDS:2"/>
    <property type="gene ID" value="QL07p045905"/>
</dbReference>
<feature type="transmembrane region" description="Helical" evidence="1">
    <location>
        <begin position="99"/>
        <end position="121"/>
    </location>
</feature>
<reference evidence="2 3" key="1">
    <citation type="journal article" date="2016" name="G3 (Bethesda)">
        <title>First Draft Assembly and Annotation of the Genome of a California Endemic Oak Quercus lobata Nee (Fagaceae).</title>
        <authorList>
            <person name="Sork V.L."/>
            <person name="Fitz-Gibbon S.T."/>
            <person name="Puiu D."/>
            <person name="Crepeau M."/>
            <person name="Gugger P.F."/>
            <person name="Sherman R."/>
            <person name="Stevens K."/>
            <person name="Langley C.H."/>
            <person name="Pellegrini M."/>
            <person name="Salzberg S.L."/>
        </authorList>
    </citation>
    <scope>NUCLEOTIDE SEQUENCE [LARGE SCALE GENOMIC DNA]</scope>
    <source>
        <strain evidence="2 3">cv. SW786</strain>
    </source>
</reference>
<feature type="transmembrane region" description="Helical" evidence="1">
    <location>
        <begin position="68"/>
        <end position="87"/>
    </location>
</feature>
<feature type="transmembrane region" description="Helical" evidence="1">
    <location>
        <begin position="127"/>
        <end position="144"/>
    </location>
</feature>
<evidence type="ECO:0000313" key="2">
    <source>
        <dbReference type="EnsemblPlants" id="QL07p045905:mrna:CDS:2"/>
    </source>
</evidence>
<dbReference type="Proteomes" id="UP000594261">
    <property type="component" value="Chromosome 7"/>
</dbReference>
<keyword evidence="3" id="KW-1185">Reference proteome</keyword>
<dbReference type="PANTHER" id="PTHR34115">
    <property type="entry name" value="PROTEIN, PUTATIVE-RELATED"/>
    <property type="match status" value="1"/>
</dbReference>
<dbReference type="InParanoid" id="A0A7N2M735"/>
<protein>
    <submittedName>
        <fullName evidence="2">Uncharacterized protein</fullName>
    </submittedName>
</protein>
<proteinExistence type="predicted"/>
<dbReference type="PANTHER" id="PTHR34115:SF17">
    <property type="entry name" value="PROTEIN, PUTATIVE-RELATED"/>
    <property type="match status" value="1"/>
</dbReference>
<keyword evidence="1" id="KW-1133">Transmembrane helix</keyword>
<dbReference type="EMBL" id="LRBV02000007">
    <property type="status" value="NOT_ANNOTATED_CDS"/>
    <property type="molecule type" value="Genomic_DNA"/>
</dbReference>
<accession>A0A7N2M735</accession>
<organism evidence="2 3">
    <name type="scientific">Quercus lobata</name>
    <name type="common">Valley oak</name>
    <dbReference type="NCBI Taxonomy" id="97700"/>
    <lineage>
        <taxon>Eukaryota</taxon>
        <taxon>Viridiplantae</taxon>
        <taxon>Streptophyta</taxon>
        <taxon>Embryophyta</taxon>
        <taxon>Tracheophyta</taxon>
        <taxon>Spermatophyta</taxon>
        <taxon>Magnoliopsida</taxon>
        <taxon>eudicotyledons</taxon>
        <taxon>Gunneridae</taxon>
        <taxon>Pentapetalae</taxon>
        <taxon>rosids</taxon>
        <taxon>fabids</taxon>
        <taxon>Fagales</taxon>
        <taxon>Fagaceae</taxon>
        <taxon>Quercus</taxon>
    </lineage>
</organism>
<dbReference type="InterPro" id="IPR053258">
    <property type="entry name" value="Ca-permeable_cation_channel"/>
</dbReference>
<sequence length="197" mass="22504">MKPDFDILMFGRKSILKAEEFLVCVSASDEAHGVFEAFHRLLAFLVSYLAGLIGVHFQVLGVSPLETHFTLVLLFIMATVVYSIAYVEIKLQPQDADLPIFRSICLVFGIIAIELLVAIIISPFWLFMVNFCPILLFGVLSHSYRHISECLYNTVHKIYELGCKTYDWLLQKFQYAASQAFSLREQEDNGIQREEIV</sequence>
<reference evidence="2" key="2">
    <citation type="submission" date="2021-01" db="UniProtKB">
        <authorList>
            <consortium name="EnsemblPlants"/>
        </authorList>
    </citation>
    <scope>IDENTIFICATION</scope>
</reference>
<feature type="transmembrane region" description="Helical" evidence="1">
    <location>
        <begin position="41"/>
        <end position="62"/>
    </location>
</feature>
<dbReference type="AlphaFoldDB" id="A0A7N2M735"/>
<evidence type="ECO:0000256" key="1">
    <source>
        <dbReference type="SAM" id="Phobius"/>
    </source>
</evidence>
<keyword evidence="1" id="KW-0472">Membrane</keyword>
<dbReference type="Gramene" id="QL07p045905:mrna">
    <property type="protein sequence ID" value="QL07p045905:mrna:CDS:2"/>
    <property type="gene ID" value="QL07p045905"/>
</dbReference>
<evidence type="ECO:0000313" key="3">
    <source>
        <dbReference type="Proteomes" id="UP000594261"/>
    </source>
</evidence>
<name>A0A7N2M735_QUELO</name>